<keyword evidence="3" id="KW-0804">Transcription</keyword>
<evidence type="ECO:0000256" key="3">
    <source>
        <dbReference type="ARBA" id="ARBA00023163"/>
    </source>
</evidence>
<dbReference type="PROSITE" id="PS50977">
    <property type="entry name" value="HTH_TETR_2"/>
    <property type="match status" value="1"/>
</dbReference>
<dbReference type="GO" id="GO:0003700">
    <property type="term" value="F:DNA-binding transcription factor activity"/>
    <property type="evidence" value="ECO:0007669"/>
    <property type="project" value="TreeGrafter"/>
</dbReference>
<accession>A0A9W6S022</accession>
<dbReference type="PROSITE" id="PS01081">
    <property type="entry name" value="HTH_TETR_1"/>
    <property type="match status" value="1"/>
</dbReference>
<dbReference type="PANTHER" id="PTHR30055:SF148">
    <property type="entry name" value="TETR-FAMILY TRANSCRIPTIONAL REGULATOR"/>
    <property type="match status" value="1"/>
</dbReference>
<keyword evidence="1" id="KW-0805">Transcription regulation</keyword>
<feature type="region of interest" description="Disordered" evidence="5">
    <location>
        <begin position="1"/>
        <end position="45"/>
    </location>
</feature>
<dbReference type="RefSeq" id="WP_285566964.1">
    <property type="nucleotide sequence ID" value="NZ_BSTK01000001.1"/>
</dbReference>
<dbReference type="InterPro" id="IPR050109">
    <property type="entry name" value="HTH-type_TetR-like_transc_reg"/>
</dbReference>
<dbReference type="AlphaFoldDB" id="A0A9W6S022"/>
<dbReference type="InterPro" id="IPR023772">
    <property type="entry name" value="DNA-bd_HTH_TetR-type_CS"/>
</dbReference>
<dbReference type="InterPro" id="IPR036271">
    <property type="entry name" value="Tet_transcr_reg_TetR-rel_C_sf"/>
</dbReference>
<dbReference type="Proteomes" id="UP001165074">
    <property type="component" value="Unassembled WGS sequence"/>
</dbReference>
<dbReference type="GO" id="GO:0000976">
    <property type="term" value="F:transcription cis-regulatory region binding"/>
    <property type="evidence" value="ECO:0007669"/>
    <property type="project" value="TreeGrafter"/>
</dbReference>
<feature type="DNA-binding region" description="H-T-H motif" evidence="4">
    <location>
        <begin position="68"/>
        <end position="87"/>
    </location>
</feature>
<evidence type="ECO:0000256" key="1">
    <source>
        <dbReference type="ARBA" id="ARBA00023015"/>
    </source>
</evidence>
<organism evidence="7 8">
    <name type="scientific">Actinoallomurus iriomotensis</name>
    <dbReference type="NCBI Taxonomy" id="478107"/>
    <lineage>
        <taxon>Bacteria</taxon>
        <taxon>Bacillati</taxon>
        <taxon>Actinomycetota</taxon>
        <taxon>Actinomycetes</taxon>
        <taxon>Streptosporangiales</taxon>
        <taxon>Thermomonosporaceae</taxon>
        <taxon>Actinoallomurus</taxon>
    </lineage>
</organism>
<dbReference type="EMBL" id="BSTK01000001">
    <property type="protein sequence ID" value="GLY82975.1"/>
    <property type="molecule type" value="Genomic_DNA"/>
</dbReference>
<reference evidence="7" key="1">
    <citation type="submission" date="2023-03" db="EMBL/GenBank/DDBJ databases">
        <title>Actinoallomurus iriomotensis NBRC 103684.</title>
        <authorList>
            <person name="Ichikawa N."/>
            <person name="Sato H."/>
            <person name="Tonouchi N."/>
        </authorList>
    </citation>
    <scope>NUCLEOTIDE SEQUENCE</scope>
    <source>
        <strain evidence="7">NBRC 103684</strain>
    </source>
</reference>
<dbReference type="InterPro" id="IPR011075">
    <property type="entry name" value="TetR_C"/>
</dbReference>
<keyword evidence="8" id="KW-1185">Reference proteome</keyword>
<sequence length="227" mass="24088">MSQTRERLPAQVAAGSPGAGGSEGSMSSGRPAGAARPPGRPRSERADKAIVEATVDLLAEEGGVAGVSIEAVAARAGVGKTTIYRRWPNKEALIIDALAALKEPFPAPVGASVREDLIAIAQAFVSNKTDKKRLDCYWSIMGGAERYPELMARFTREVIEPRRDVIRTVLRRGVTAGELRPDLDVETALWLIMGALAQRARAFGAGPVPDDFAARVVDALMTGIAAR</sequence>
<dbReference type="SUPFAM" id="SSF48498">
    <property type="entry name" value="Tetracyclin repressor-like, C-terminal domain"/>
    <property type="match status" value="1"/>
</dbReference>
<evidence type="ECO:0000256" key="2">
    <source>
        <dbReference type="ARBA" id="ARBA00023125"/>
    </source>
</evidence>
<feature type="domain" description="HTH tetR-type" evidence="6">
    <location>
        <begin position="44"/>
        <end position="105"/>
    </location>
</feature>
<dbReference type="Gene3D" id="1.10.10.60">
    <property type="entry name" value="Homeodomain-like"/>
    <property type="match status" value="1"/>
</dbReference>
<gene>
    <name evidence="7" type="ORF">Airi02_009050</name>
</gene>
<keyword evidence="2 4" id="KW-0238">DNA-binding</keyword>
<protein>
    <submittedName>
        <fullName evidence="7">TetR family transcriptional regulator</fullName>
    </submittedName>
</protein>
<evidence type="ECO:0000259" key="6">
    <source>
        <dbReference type="PROSITE" id="PS50977"/>
    </source>
</evidence>
<proteinExistence type="predicted"/>
<dbReference type="PANTHER" id="PTHR30055">
    <property type="entry name" value="HTH-TYPE TRANSCRIPTIONAL REGULATOR RUTR"/>
    <property type="match status" value="1"/>
</dbReference>
<feature type="compositionally biased region" description="Low complexity" evidence="5">
    <location>
        <begin position="24"/>
        <end position="37"/>
    </location>
</feature>
<comment type="caution">
    <text evidence="7">The sequence shown here is derived from an EMBL/GenBank/DDBJ whole genome shotgun (WGS) entry which is preliminary data.</text>
</comment>
<name>A0A9W6S022_9ACTN</name>
<dbReference type="SUPFAM" id="SSF46689">
    <property type="entry name" value="Homeodomain-like"/>
    <property type="match status" value="1"/>
</dbReference>
<dbReference type="Pfam" id="PF00440">
    <property type="entry name" value="TetR_N"/>
    <property type="match status" value="1"/>
</dbReference>
<evidence type="ECO:0000256" key="4">
    <source>
        <dbReference type="PROSITE-ProRule" id="PRU00335"/>
    </source>
</evidence>
<evidence type="ECO:0000256" key="5">
    <source>
        <dbReference type="SAM" id="MobiDB-lite"/>
    </source>
</evidence>
<dbReference type="InterPro" id="IPR009057">
    <property type="entry name" value="Homeodomain-like_sf"/>
</dbReference>
<dbReference type="Gene3D" id="1.10.357.10">
    <property type="entry name" value="Tetracycline Repressor, domain 2"/>
    <property type="match status" value="1"/>
</dbReference>
<evidence type="ECO:0000313" key="8">
    <source>
        <dbReference type="Proteomes" id="UP001165074"/>
    </source>
</evidence>
<dbReference type="Pfam" id="PF16859">
    <property type="entry name" value="TetR_C_11"/>
    <property type="match status" value="1"/>
</dbReference>
<evidence type="ECO:0000313" key="7">
    <source>
        <dbReference type="EMBL" id="GLY82975.1"/>
    </source>
</evidence>
<dbReference type="InterPro" id="IPR001647">
    <property type="entry name" value="HTH_TetR"/>
</dbReference>